<feature type="transmembrane region" description="Helical" evidence="8">
    <location>
        <begin position="182"/>
        <end position="200"/>
    </location>
</feature>
<keyword evidence="7" id="KW-0479">Metal-binding</keyword>
<feature type="transmembrane region" description="Helical" evidence="8">
    <location>
        <begin position="131"/>
        <end position="148"/>
    </location>
</feature>
<dbReference type="PANTHER" id="PTHR22926">
    <property type="entry name" value="PHOSPHO-N-ACETYLMURAMOYL-PENTAPEPTIDE-TRANSFERASE"/>
    <property type="match status" value="1"/>
</dbReference>
<evidence type="ECO:0000313" key="10">
    <source>
        <dbReference type="Proteomes" id="UP000600449"/>
    </source>
</evidence>
<evidence type="ECO:0000313" key="9">
    <source>
        <dbReference type="EMBL" id="GGK20305.1"/>
    </source>
</evidence>
<sequence>MIVLISILIAAGLCAALIALLFPLMRRYALARPNARSSHRVPTPQGGGIAVLAAMLIVSAGGLALAGSADARWGAFAALAAATGALALIGALDDIQPMPVAPRLAVQAIAVAGLVASAGAGARILAPEIPLAVELALATLAGLWFVNLTNFMDGLDWLTVAAVVPASAVIAGLGLWGVVGPLETLVAAALAGALLGFAPYNKPTARLFLGDVGSLPIGLSLAWLFYALAAQGHVIAAVILPLYSCTDATLTLARRALRRERVLEAHRTHFYQRATDNGRSALEVSTTILVLNVALAGLALLAIVAESGLVDALALVLAAILVALTLARFARPALRMGEAR</sequence>
<name>A0A917Q439_9HYPH</name>
<feature type="transmembrane region" description="Helical" evidence="8">
    <location>
        <begin position="309"/>
        <end position="330"/>
    </location>
</feature>
<keyword evidence="2" id="KW-1003">Cell membrane</keyword>
<evidence type="ECO:0000256" key="4">
    <source>
        <dbReference type="ARBA" id="ARBA00022692"/>
    </source>
</evidence>
<evidence type="ECO:0000256" key="2">
    <source>
        <dbReference type="ARBA" id="ARBA00022475"/>
    </source>
</evidence>
<reference evidence="9 10" key="1">
    <citation type="journal article" date="2014" name="Int. J. Syst. Evol. Microbiol.">
        <title>Complete genome sequence of Corynebacterium casei LMG S-19264T (=DSM 44701T), isolated from a smear-ripened cheese.</title>
        <authorList>
            <consortium name="US DOE Joint Genome Institute (JGI-PGF)"/>
            <person name="Walter F."/>
            <person name="Albersmeier A."/>
            <person name="Kalinowski J."/>
            <person name="Ruckert C."/>
        </authorList>
    </citation>
    <scope>NUCLEOTIDE SEQUENCE [LARGE SCALE GENOMIC DNA]</scope>
    <source>
        <strain evidence="9 10">CGMCC 1.9161</strain>
    </source>
</reference>
<dbReference type="Pfam" id="PF00953">
    <property type="entry name" value="Glycos_transf_4"/>
    <property type="match status" value="1"/>
</dbReference>
<keyword evidence="10" id="KW-1185">Reference proteome</keyword>
<keyword evidence="3 9" id="KW-0808">Transferase</keyword>
<dbReference type="InterPro" id="IPR000715">
    <property type="entry name" value="Glycosyl_transferase_4"/>
</dbReference>
<feature type="binding site" evidence="7">
    <location>
        <position position="150"/>
    </location>
    <ligand>
        <name>Mg(2+)</name>
        <dbReference type="ChEBI" id="CHEBI:18420"/>
    </ligand>
</feature>
<keyword evidence="6 8" id="KW-0472">Membrane</keyword>
<dbReference type="RefSeq" id="WP_188908896.1">
    <property type="nucleotide sequence ID" value="NZ_BMMF01000001.1"/>
</dbReference>
<organism evidence="9 10">
    <name type="scientific">Salinarimonas ramus</name>
    <dbReference type="NCBI Taxonomy" id="690164"/>
    <lineage>
        <taxon>Bacteria</taxon>
        <taxon>Pseudomonadati</taxon>
        <taxon>Pseudomonadota</taxon>
        <taxon>Alphaproteobacteria</taxon>
        <taxon>Hyphomicrobiales</taxon>
        <taxon>Salinarimonadaceae</taxon>
        <taxon>Salinarimonas</taxon>
    </lineage>
</organism>
<dbReference type="AlphaFoldDB" id="A0A917Q439"/>
<accession>A0A917Q439</accession>
<comment type="subcellular location">
    <subcellularLocation>
        <location evidence="1">Cell membrane</location>
        <topology evidence="1">Multi-pass membrane protein</topology>
    </subcellularLocation>
</comment>
<dbReference type="EMBL" id="BMMF01000001">
    <property type="protein sequence ID" value="GGK20305.1"/>
    <property type="molecule type" value="Genomic_DNA"/>
</dbReference>
<dbReference type="GO" id="GO:0046872">
    <property type="term" value="F:metal ion binding"/>
    <property type="evidence" value="ECO:0007669"/>
    <property type="project" value="UniProtKB-KW"/>
</dbReference>
<feature type="transmembrane region" description="Helical" evidence="8">
    <location>
        <begin position="281"/>
        <end position="303"/>
    </location>
</feature>
<dbReference type="PANTHER" id="PTHR22926:SF3">
    <property type="entry name" value="UNDECAPRENYL-PHOSPHATE ALPHA-N-ACETYLGLUCOSAMINYL 1-PHOSPHATE TRANSFERASE"/>
    <property type="match status" value="1"/>
</dbReference>
<feature type="transmembrane region" description="Helical" evidence="8">
    <location>
        <begin position="6"/>
        <end position="25"/>
    </location>
</feature>
<comment type="cofactor">
    <cofactor evidence="7">
        <name>Mg(2+)</name>
        <dbReference type="ChEBI" id="CHEBI:18420"/>
    </cofactor>
</comment>
<keyword evidence="5 8" id="KW-1133">Transmembrane helix</keyword>
<dbReference type="GO" id="GO:0044038">
    <property type="term" value="P:cell wall macromolecule biosynthetic process"/>
    <property type="evidence" value="ECO:0007669"/>
    <property type="project" value="TreeGrafter"/>
</dbReference>
<evidence type="ECO:0000256" key="7">
    <source>
        <dbReference type="PIRSR" id="PIRSR600715-1"/>
    </source>
</evidence>
<evidence type="ECO:0000256" key="8">
    <source>
        <dbReference type="SAM" id="Phobius"/>
    </source>
</evidence>
<evidence type="ECO:0000256" key="5">
    <source>
        <dbReference type="ARBA" id="ARBA00022989"/>
    </source>
</evidence>
<feature type="transmembrane region" description="Helical" evidence="8">
    <location>
        <begin position="73"/>
        <end position="92"/>
    </location>
</feature>
<evidence type="ECO:0000256" key="3">
    <source>
        <dbReference type="ARBA" id="ARBA00022679"/>
    </source>
</evidence>
<protein>
    <submittedName>
        <fullName evidence="9">Glycosyl transferase</fullName>
    </submittedName>
</protein>
<feature type="transmembrane region" description="Helical" evidence="8">
    <location>
        <begin position="234"/>
        <end position="253"/>
    </location>
</feature>
<feature type="binding site" evidence="7">
    <location>
        <position position="211"/>
    </location>
    <ligand>
        <name>Mg(2+)</name>
        <dbReference type="ChEBI" id="CHEBI:18420"/>
    </ligand>
</feature>
<dbReference type="Proteomes" id="UP000600449">
    <property type="component" value="Unassembled WGS sequence"/>
</dbReference>
<keyword evidence="7" id="KW-0460">Magnesium</keyword>
<proteinExistence type="predicted"/>
<comment type="caution">
    <text evidence="9">The sequence shown here is derived from an EMBL/GenBank/DDBJ whole genome shotgun (WGS) entry which is preliminary data.</text>
</comment>
<dbReference type="GO" id="GO:0009103">
    <property type="term" value="P:lipopolysaccharide biosynthetic process"/>
    <property type="evidence" value="ECO:0007669"/>
    <property type="project" value="TreeGrafter"/>
</dbReference>
<feature type="transmembrane region" description="Helical" evidence="8">
    <location>
        <begin position="155"/>
        <end position="176"/>
    </location>
</feature>
<gene>
    <name evidence="9" type="ORF">GCM10011322_03700</name>
</gene>
<evidence type="ECO:0000256" key="6">
    <source>
        <dbReference type="ARBA" id="ARBA00023136"/>
    </source>
</evidence>
<evidence type="ECO:0000256" key="1">
    <source>
        <dbReference type="ARBA" id="ARBA00004651"/>
    </source>
</evidence>
<dbReference type="GO" id="GO:0071555">
    <property type="term" value="P:cell wall organization"/>
    <property type="evidence" value="ECO:0007669"/>
    <property type="project" value="TreeGrafter"/>
</dbReference>
<feature type="transmembrane region" description="Helical" evidence="8">
    <location>
        <begin position="46"/>
        <end position="67"/>
    </location>
</feature>
<dbReference type="GO" id="GO:0016780">
    <property type="term" value="F:phosphotransferase activity, for other substituted phosphate groups"/>
    <property type="evidence" value="ECO:0007669"/>
    <property type="project" value="InterPro"/>
</dbReference>
<feature type="transmembrane region" description="Helical" evidence="8">
    <location>
        <begin position="104"/>
        <end position="125"/>
    </location>
</feature>
<feature type="transmembrane region" description="Helical" evidence="8">
    <location>
        <begin position="207"/>
        <end position="228"/>
    </location>
</feature>
<dbReference type="GO" id="GO:0005886">
    <property type="term" value="C:plasma membrane"/>
    <property type="evidence" value="ECO:0007669"/>
    <property type="project" value="UniProtKB-SubCell"/>
</dbReference>
<keyword evidence="4 8" id="KW-0812">Transmembrane</keyword>